<feature type="region of interest" description="Disordered" evidence="1">
    <location>
        <begin position="189"/>
        <end position="266"/>
    </location>
</feature>
<evidence type="ECO:0000313" key="2">
    <source>
        <dbReference type="EMBL" id="CRZ06047.1"/>
    </source>
</evidence>
<proteinExistence type="predicted"/>
<name>A0A0H5QWB4_9EUKA</name>
<evidence type="ECO:0000256" key="1">
    <source>
        <dbReference type="SAM" id="MobiDB-lite"/>
    </source>
</evidence>
<evidence type="ECO:0008006" key="3">
    <source>
        <dbReference type="Google" id="ProtNLM"/>
    </source>
</evidence>
<feature type="compositionally biased region" description="Basic residues" evidence="1">
    <location>
        <begin position="189"/>
        <end position="198"/>
    </location>
</feature>
<feature type="compositionally biased region" description="Polar residues" evidence="1">
    <location>
        <begin position="247"/>
        <end position="266"/>
    </location>
</feature>
<protein>
    <recommendedName>
        <fullName evidence="3">Knr4/Smi1-like domain-containing protein</fullName>
    </recommendedName>
</protein>
<feature type="compositionally biased region" description="Polar residues" evidence="1">
    <location>
        <begin position="226"/>
        <end position="237"/>
    </location>
</feature>
<dbReference type="PANTHER" id="PTHR31854">
    <property type="entry name" value="TUBULIN POLYGLUTAMYLASE COMPLEX SUBUNIT 2"/>
    <property type="match status" value="1"/>
</dbReference>
<accession>A0A0H5QWB4</accession>
<organism evidence="2">
    <name type="scientific">Spongospora subterranea</name>
    <dbReference type="NCBI Taxonomy" id="70186"/>
    <lineage>
        <taxon>Eukaryota</taxon>
        <taxon>Sar</taxon>
        <taxon>Rhizaria</taxon>
        <taxon>Endomyxa</taxon>
        <taxon>Phytomyxea</taxon>
        <taxon>Plasmodiophorida</taxon>
        <taxon>Plasmodiophoridae</taxon>
        <taxon>Spongospora</taxon>
    </lineage>
</organism>
<dbReference type="PANTHER" id="PTHR31854:SF2">
    <property type="entry name" value="TUBULIN POLYGLUTAMYLASE COMPLEX SUBUNIT 2"/>
    <property type="match status" value="1"/>
</dbReference>
<feature type="compositionally biased region" description="Low complexity" evidence="1">
    <location>
        <begin position="203"/>
        <end position="214"/>
    </location>
</feature>
<dbReference type="EMBL" id="HACM01005605">
    <property type="protein sequence ID" value="CRZ06047.1"/>
    <property type="molecule type" value="Transcribed_RNA"/>
</dbReference>
<dbReference type="InterPro" id="IPR039231">
    <property type="entry name" value="TPGS2"/>
</dbReference>
<dbReference type="AlphaFoldDB" id="A0A0H5QWB4"/>
<reference evidence="2" key="1">
    <citation type="submission" date="2015-04" db="EMBL/GenBank/DDBJ databases">
        <title>The genome sequence of the plant pathogenic Rhizarian Plasmodiophora brassicae reveals insights in its biotrophic life cycle and the origin of chitin synthesis.</title>
        <authorList>
            <person name="Schwelm A."/>
            <person name="Fogelqvist J."/>
            <person name="Knaust A."/>
            <person name="Julke S."/>
            <person name="Lilja T."/>
            <person name="Dhandapani V."/>
            <person name="Bonilla-Rosso G."/>
            <person name="Karlsson M."/>
            <person name="Shevchenko A."/>
            <person name="Choi S.R."/>
            <person name="Kim H.G."/>
            <person name="Park J.Y."/>
            <person name="Lim Y.P."/>
            <person name="Ludwig-Muller J."/>
            <person name="Dixelius C."/>
        </authorList>
    </citation>
    <scope>NUCLEOTIDE SEQUENCE</scope>
    <source>
        <tissue evidence="2">Potato root galls</tissue>
    </source>
</reference>
<sequence length="266" mass="29699">MQNGLLLKWKVRYKGDLLNIGSLNINSINKLNRVDISTATFISNTASNSAPSNLSLAFDLDSLCIDGRVVLVCESDLSKSRIYFQDLSCRYYFLCNTFTEYVRLLFLHLGLPRWQYAFTDCGLPPTTIQWMRLFANHRLQLDVRSSRNLRLCSEEGNAASTVDITKKKPVIADINFDKIEKNAKIIRGRAASKKKHKKSTPDLLSAASEASRSLQQRLRRPGSAPGKTSSNSVSGLMNQPKFASVSRPETASGNRRSTRGSFNNVS</sequence>